<evidence type="ECO:0000313" key="2">
    <source>
        <dbReference type="Proteomes" id="UP000242561"/>
    </source>
</evidence>
<dbReference type="KEGG" id="sphl:LPB140_02900"/>
<gene>
    <name evidence="1" type="ORF">LPB140_02900</name>
</gene>
<dbReference type="OrthoDB" id="6853346at2"/>
<dbReference type="EMBL" id="CP018154">
    <property type="protein sequence ID" value="APG61946.1"/>
    <property type="molecule type" value="Genomic_DNA"/>
</dbReference>
<sequence length="236" mass="25485">MAQENASDLAPLIAVVGCDGSGKSTLSADLLSWIQAQRPAQSTYLGLRSGVMGNKIKAWPIIGPSFEKLLSKKAKQARTKGAKIPGVATALVIYIFSKIRARRFAKMIALRKSGMLVVTDRYPQLEVPGFYDGPGLSAARAEGAMVSWLSKNELAIYTEMASYIPNLVIRLNIDVKTAFARKPDHKIESLKAKVAATPQLTFNNAPIVDLSSLEPYDQMLAKAKAAVMAHIDGLTP</sequence>
<dbReference type="STRING" id="1913578.LPB140_02900"/>
<dbReference type="SUPFAM" id="SSF52540">
    <property type="entry name" value="P-loop containing nucleoside triphosphate hydrolases"/>
    <property type="match status" value="1"/>
</dbReference>
<dbReference type="Gene3D" id="3.40.50.300">
    <property type="entry name" value="P-loop containing nucleotide triphosphate hydrolases"/>
    <property type="match status" value="1"/>
</dbReference>
<dbReference type="Proteomes" id="UP000242561">
    <property type="component" value="Chromosome"/>
</dbReference>
<proteinExistence type="predicted"/>
<evidence type="ECO:0000313" key="1">
    <source>
        <dbReference type="EMBL" id="APG61946.1"/>
    </source>
</evidence>
<reference evidence="1 2" key="1">
    <citation type="submission" date="2016-11" db="EMBL/GenBank/DDBJ databases">
        <title>Sphingorhabdus sp. LPB0140, isolated from marine environment.</title>
        <authorList>
            <person name="Kim E."/>
            <person name="Yi H."/>
        </authorList>
    </citation>
    <scope>NUCLEOTIDE SEQUENCE [LARGE SCALE GENOMIC DNA]</scope>
    <source>
        <strain evidence="1 2">LPB0140</strain>
    </source>
</reference>
<accession>A0A1L3J9Y6</accession>
<evidence type="ECO:0008006" key="3">
    <source>
        <dbReference type="Google" id="ProtNLM"/>
    </source>
</evidence>
<dbReference type="RefSeq" id="WP_072558594.1">
    <property type="nucleotide sequence ID" value="NZ_CP018154.1"/>
</dbReference>
<name>A0A1L3J9Y6_9SPHN</name>
<dbReference type="InterPro" id="IPR027417">
    <property type="entry name" value="P-loop_NTPase"/>
</dbReference>
<organism evidence="1 2">
    <name type="scientific">Sphingorhabdus lutea</name>
    <dbReference type="NCBI Taxonomy" id="1913578"/>
    <lineage>
        <taxon>Bacteria</taxon>
        <taxon>Pseudomonadati</taxon>
        <taxon>Pseudomonadota</taxon>
        <taxon>Alphaproteobacteria</taxon>
        <taxon>Sphingomonadales</taxon>
        <taxon>Sphingomonadaceae</taxon>
        <taxon>Sphingorhabdus</taxon>
    </lineage>
</organism>
<dbReference type="AlphaFoldDB" id="A0A1L3J9Y6"/>
<keyword evidence="2" id="KW-1185">Reference proteome</keyword>
<protein>
    <recommendedName>
        <fullName evidence="3">Thymidylate kinase</fullName>
    </recommendedName>
</protein>